<evidence type="ECO:0000256" key="1">
    <source>
        <dbReference type="SAM" id="Phobius"/>
    </source>
</evidence>
<proteinExistence type="predicted"/>
<feature type="transmembrane region" description="Helical" evidence="1">
    <location>
        <begin position="132"/>
        <end position="154"/>
    </location>
</feature>
<feature type="transmembrane region" description="Helical" evidence="1">
    <location>
        <begin position="73"/>
        <end position="93"/>
    </location>
</feature>
<feature type="transmembrane region" description="Helical" evidence="1">
    <location>
        <begin position="105"/>
        <end position="126"/>
    </location>
</feature>
<evidence type="ECO:0000313" key="2">
    <source>
        <dbReference type="EMBL" id="PSN82849.1"/>
    </source>
</evidence>
<dbReference type="Proteomes" id="UP000240880">
    <property type="component" value="Unassembled WGS sequence"/>
</dbReference>
<keyword evidence="1" id="KW-0472">Membrane</keyword>
<name>A0A2R6A913_9ARCH</name>
<comment type="caution">
    <text evidence="2">The sequence shown here is derived from an EMBL/GenBank/DDBJ whole genome shotgun (WGS) entry which is preliminary data.</text>
</comment>
<reference evidence="2 3" key="1">
    <citation type="submission" date="2017-04" db="EMBL/GenBank/DDBJ databases">
        <title>Novel microbial lineages endemic to geothermal iron-oxide mats fill important gaps in the evolutionary history of Archaea.</title>
        <authorList>
            <person name="Jay Z.J."/>
            <person name="Beam J.P."/>
            <person name="Dlakic M."/>
            <person name="Rusch D.B."/>
            <person name="Kozubal M.A."/>
            <person name="Inskeep W.P."/>
        </authorList>
    </citation>
    <scope>NUCLEOTIDE SEQUENCE [LARGE SCALE GENOMIC DNA]</scope>
    <source>
        <strain evidence="2">OSP_D</strain>
    </source>
</reference>
<dbReference type="AlphaFoldDB" id="A0A2R6A913"/>
<gene>
    <name evidence="2" type="ORF">B9Q01_06720</name>
</gene>
<dbReference type="Gene3D" id="1.10.1760.20">
    <property type="match status" value="1"/>
</dbReference>
<sequence length="165" mass="17040">MESTKRVPVSIRVARISLFTALAVAGSFVSLPSPVSSVALDSAAGYFCSMNYGGYEGALVFFLGHLSTATVHGFPLGVLHLPIAAGLALDGYVMSVVAKFTKLGATIVGVLINTLLVFVALPVLGWGGSLTLIPYLAVASSVNAALAYIATKALEKRGVIKKRNG</sequence>
<dbReference type="EMBL" id="NEXC01000048">
    <property type="protein sequence ID" value="PSN82849.1"/>
    <property type="molecule type" value="Genomic_DNA"/>
</dbReference>
<protein>
    <recommendedName>
        <fullName evidence="4">Alpha-ribazole transporter</fullName>
    </recommendedName>
</protein>
<evidence type="ECO:0008006" key="4">
    <source>
        <dbReference type="Google" id="ProtNLM"/>
    </source>
</evidence>
<evidence type="ECO:0000313" key="3">
    <source>
        <dbReference type="Proteomes" id="UP000240880"/>
    </source>
</evidence>
<accession>A0A2R6A913</accession>
<keyword evidence="1" id="KW-0812">Transmembrane</keyword>
<organism evidence="2 3">
    <name type="scientific">Candidatus Marsarchaeota G1 archaeon OSP_D</name>
    <dbReference type="NCBI Taxonomy" id="1978155"/>
    <lineage>
        <taxon>Archaea</taxon>
        <taxon>Candidatus Marsarchaeota</taxon>
        <taxon>Candidatus Marsarchaeota group 1</taxon>
    </lineage>
</organism>
<keyword evidence="1" id="KW-1133">Transmembrane helix</keyword>